<evidence type="ECO:0000313" key="1">
    <source>
        <dbReference type="EMBL" id="KAE8954728.1"/>
    </source>
</evidence>
<protein>
    <recommendedName>
        <fullName evidence="3">BED-type domain-containing protein</fullName>
    </recommendedName>
</protein>
<dbReference type="Proteomes" id="UP000429607">
    <property type="component" value="Unassembled WGS sequence"/>
</dbReference>
<dbReference type="EMBL" id="QXFV01009668">
    <property type="protein sequence ID" value="KAE8954728.1"/>
    <property type="molecule type" value="Genomic_DNA"/>
</dbReference>
<proteinExistence type="predicted"/>
<evidence type="ECO:0000313" key="2">
    <source>
        <dbReference type="Proteomes" id="UP000429607"/>
    </source>
</evidence>
<feature type="non-terminal residue" evidence="1">
    <location>
        <position position="185"/>
    </location>
</feature>
<comment type="caution">
    <text evidence="1">The sequence shown here is derived from an EMBL/GenBank/DDBJ whole genome shotgun (WGS) entry which is preliminary data.</text>
</comment>
<dbReference type="PANTHER" id="PTHR40866:SF1">
    <property type="entry name" value="BED-TYPE DOMAIN-CONTAINING PROTEIN"/>
    <property type="match status" value="1"/>
</dbReference>
<accession>A0A6A3GLU3</accession>
<sequence length="185" mass="21032">MVRVLSPPRPTYSNAQIAGFYFRPCHNGNDEVIPEYFRCRCGTVRKQTHRNGYSNLMQHVRREHSDYEAVMLDASTAETGSLINFVRHSALNFYSNLQPISQETLRAGMDGVMVAIERKIAAELPARFGIMLDGWTHASEHYLAVFACYEVNTRQKTTLLCMAPLLEAEDDDLTARGHREFLATM</sequence>
<dbReference type="PANTHER" id="PTHR40866">
    <property type="entry name" value="BED-TYPE DOMAIN-CONTAINING PROTEIN"/>
    <property type="match status" value="1"/>
</dbReference>
<dbReference type="AlphaFoldDB" id="A0A6A3GLU3"/>
<name>A0A6A3GLU3_9STRA</name>
<evidence type="ECO:0008006" key="3">
    <source>
        <dbReference type="Google" id="ProtNLM"/>
    </source>
</evidence>
<reference evidence="1 2" key="1">
    <citation type="submission" date="2018-09" db="EMBL/GenBank/DDBJ databases">
        <title>Genomic investigation of the strawberry pathogen Phytophthora fragariae indicates pathogenicity is determined by transcriptional variation in three key races.</title>
        <authorList>
            <person name="Adams T.M."/>
            <person name="Armitage A.D."/>
            <person name="Sobczyk M.K."/>
            <person name="Bates H.J."/>
            <person name="Dunwell J.M."/>
            <person name="Nellist C.F."/>
            <person name="Harrison R.J."/>
        </authorList>
    </citation>
    <scope>NUCLEOTIDE SEQUENCE [LARGE SCALE GENOMIC DNA]</scope>
    <source>
        <strain evidence="1 2">SCRP249</strain>
    </source>
</reference>
<gene>
    <name evidence="1" type="ORF">PR001_g32373</name>
</gene>
<organism evidence="1 2">
    <name type="scientific">Phytophthora rubi</name>
    <dbReference type="NCBI Taxonomy" id="129364"/>
    <lineage>
        <taxon>Eukaryota</taxon>
        <taxon>Sar</taxon>
        <taxon>Stramenopiles</taxon>
        <taxon>Oomycota</taxon>
        <taxon>Peronosporomycetes</taxon>
        <taxon>Peronosporales</taxon>
        <taxon>Peronosporaceae</taxon>
        <taxon>Phytophthora</taxon>
    </lineage>
</organism>